<dbReference type="SMART" id="SM00906">
    <property type="entry name" value="Fungal_trans"/>
    <property type="match status" value="1"/>
</dbReference>
<evidence type="ECO:0000256" key="5">
    <source>
        <dbReference type="SAM" id="MobiDB-lite"/>
    </source>
</evidence>
<dbReference type="CDD" id="cd12148">
    <property type="entry name" value="fungal_TF_MHR"/>
    <property type="match status" value="1"/>
</dbReference>
<sequence length="724" mass="79828">MEKNPKACEPCRRRKVRCNGQSPCNRCERKPSECVYRLRTRVRKSGAHRTAAGTSKQPPTPDVPNGPEQHPPPTTPHPFPTDSAAVSPAGLKRSTPDGDGPKSNSAIYQGIAAVHEDMESTENSRLFYGPASQFAFLQQVHRGILSSTGPHGHPDREVQEGGPGLDLFLQRSFFFGTASRVDASVFYRPASMLLPEVCLAQATLFLRMFKSWSAHILSFFSDMELDRMLHNLYNSDDNRPSQTKALTLAILALGALGTPHTDIAEILLAKAKYEAVLFDDTVSLQMIQFSLLQAEYQNNMGRPNLTYLNLGTACRKAFALGLHREAANSIARSEDTEKCRTTLWCLYYLESWYSMTVGRESSLKMSDISSPFPVNQPFIVSLSRLAYIGEQCVKSIYSQRYDSLRQLYLAAEGIHTQLREFAAKHGIGSAGFDGNGVFAISEGPALLQLHNLYYHTILLNFRPFLVADYALASSPECQSAMWLRQACRYATNTAQDCIMYTYSQLQKHEGCRSSRYHGFFLESSCAVLFFDILRHPSKYPYNVEYIQMAIDCLGLMVNDEPVTNARNSLKKILRIVEETIVKGKNIETPMASGLPAFADPILQTNANPTMPSPVSFMSQDNPQSHSNIQFPSLNAPLSSANQLIFFSDQPGSMGTDTSGPLAMPNLPGDPITFAPSEGLDPLSHFHYDVVTTDLFNFFPLNMTPPSATGNDAISDGAGAGAGNG</sequence>
<dbReference type="GO" id="GO:0008270">
    <property type="term" value="F:zinc ion binding"/>
    <property type="evidence" value="ECO:0007669"/>
    <property type="project" value="InterPro"/>
</dbReference>
<gene>
    <name evidence="7" type="ORF">VM1G_02141</name>
</gene>
<dbReference type="Gene3D" id="4.10.240.10">
    <property type="entry name" value="Zn(2)-C6 fungal-type DNA-binding domain"/>
    <property type="match status" value="1"/>
</dbReference>
<dbReference type="PROSITE" id="PS50048">
    <property type="entry name" value="ZN2_CY6_FUNGAL_2"/>
    <property type="match status" value="1"/>
</dbReference>
<evidence type="ECO:0000256" key="2">
    <source>
        <dbReference type="ARBA" id="ARBA00023015"/>
    </source>
</evidence>
<dbReference type="InterPro" id="IPR001138">
    <property type="entry name" value="Zn2Cys6_DnaBD"/>
</dbReference>
<dbReference type="GO" id="GO:0005634">
    <property type="term" value="C:nucleus"/>
    <property type="evidence" value="ECO:0007669"/>
    <property type="project" value="TreeGrafter"/>
</dbReference>
<dbReference type="SUPFAM" id="SSF57701">
    <property type="entry name" value="Zn2/Cys6 DNA-binding domain"/>
    <property type="match status" value="1"/>
</dbReference>
<evidence type="ECO:0000256" key="1">
    <source>
        <dbReference type="ARBA" id="ARBA00022723"/>
    </source>
</evidence>
<dbReference type="AlphaFoldDB" id="A0A194VP29"/>
<accession>A0A194VP29</accession>
<evidence type="ECO:0000313" key="7">
    <source>
        <dbReference type="EMBL" id="KUI65936.1"/>
    </source>
</evidence>
<dbReference type="Pfam" id="PF04082">
    <property type="entry name" value="Fungal_trans"/>
    <property type="match status" value="1"/>
</dbReference>
<dbReference type="Pfam" id="PF00172">
    <property type="entry name" value="Zn_clus"/>
    <property type="match status" value="1"/>
</dbReference>
<feature type="region of interest" description="Disordered" evidence="5">
    <location>
        <begin position="41"/>
        <end position="105"/>
    </location>
</feature>
<evidence type="ECO:0000256" key="4">
    <source>
        <dbReference type="ARBA" id="ARBA00023242"/>
    </source>
</evidence>
<name>A0A194VP29_CYTMA</name>
<dbReference type="GO" id="GO:0000981">
    <property type="term" value="F:DNA-binding transcription factor activity, RNA polymerase II-specific"/>
    <property type="evidence" value="ECO:0007669"/>
    <property type="project" value="InterPro"/>
</dbReference>
<dbReference type="SMART" id="SM00066">
    <property type="entry name" value="GAL4"/>
    <property type="match status" value="1"/>
</dbReference>
<protein>
    <recommendedName>
        <fullName evidence="6">Zn(2)-C6 fungal-type domain-containing protein</fullName>
    </recommendedName>
</protein>
<dbReference type="OrthoDB" id="2123952at2759"/>
<keyword evidence="1" id="KW-0479">Metal-binding</keyword>
<dbReference type="GO" id="GO:0006351">
    <property type="term" value="P:DNA-templated transcription"/>
    <property type="evidence" value="ECO:0007669"/>
    <property type="project" value="InterPro"/>
</dbReference>
<evidence type="ECO:0000256" key="3">
    <source>
        <dbReference type="ARBA" id="ARBA00023163"/>
    </source>
</evidence>
<keyword evidence="3" id="KW-0804">Transcription</keyword>
<dbReference type="GO" id="GO:0000978">
    <property type="term" value="F:RNA polymerase II cis-regulatory region sequence-specific DNA binding"/>
    <property type="evidence" value="ECO:0007669"/>
    <property type="project" value="TreeGrafter"/>
</dbReference>
<reference evidence="7" key="1">
    <citation type="submission" date="2014-12" db="EMBL/GenBank/DDBJ databases">
        <title>Genome Sequence of Valsa Canker Pathogens Uncovers a Specific Adaption of Colonization on Woody Bark.</title>
        <authorList>
            <person name="Yin Z."/>
            <person name="Liu H."/>
            <person name="Gao X."/>
            <person name="Li Z."/>
            <person name="Song N."/>
            <person name="Ke X."/>
            <person name="Dai Q."/>
            <person name="Wu Y."/>
            <person name="Sun Y."/>
            <person name="Xu J.-R."/>
            <person name="Kang Z.K."/>
            <person name="Wang L."/>
            <person name="Huang L."/>
        </authorList>
    </citation>
    <scope>NUCLEOTIDE SEQUENCE [LARGE SCALE GENOMIC DNA]</scope>
    <source>
        <strain evidence="7">03-8</strain>
    </source>
</reference>
<keyword evidence="2" id="KW-0805">Transcription regulation</keyword>
<dbReference type="SMR" id="A0A194VP29"/>
<dbReference type="GO" id="GO:0000435">
    <property type="term" value="P:positive regulation of transcription from RNA polymerase II promoter by galactose"/>
    <property type="evidence" value="ECO:0007669"/>
    <property type="project" value="TreeGrafter"/>
</dbReference>
<dbReference type="EMBL" id="CM003099">
    <property type="protein sequence ID" value="KUI65936.1"/>
    <property type="molecule type" value="Genomic_DNA"/>
</dbReference>
<dbReference type="InterPro" id="IPR036864">
    <property type="entry name" value="Zn2-C6_fun-type_DNA-bd_sf"/>
</dbReference>
<dbReference type="PANTHER" id="PTHR47424:SF15">
    <property type="entry name" value="ZN(II)2CYS6 TRANSCRIPTION FACTOR (EUROFUNG)"/>
    <property type="match status" value="1"/>
</dbReference>
<keyword evidence="4" id="KW-0539">Nucleus</keyword>
<dbReference type="InterPro" id="IPR051127">
    <property type="entry name" value="Fungal_SecMet_Regulators"/>
</dbReference>
<keyword evidence="8" id="KW-1185">Reference proteome</keyword>
<dbReference type="Proteomes" id="UP000078559">
    <property type="component" value="Chromosome 2"/>
</dbReference>
<feature type="compositionally biased region" description="Pro residues" evidence="5">
    <location>
        <begin position="58"/>
        <end position="79"/>
    </location>
</feature>
<dbReference type="CDD" id="cd00067">
    <property type="entry name" value="GAL4"/>
    <property type="match status" value="1"/>
</dbReference>
<dbReference type="InterPro" id="IPR007219">
    <property type="entry name" value="XnlR_reg_dom"/>
</dbReference>
<dbReference type="PANTHER" id="PTHR47424">
    <property type="entry name" value="REGULATORY PROTEIN GAL4"/>
    <property type="match status" value="1"/>
</dbReference>
<evidence type="ECO:0000313" key="8">
    <source>
        <dbReference type="Proteomes" id="UP000078559"/>
    </source>
</evidence>
<evidence type="ECO:0000259" key="6">
    <source>
        <dbReference type="PROSITE" id="PS50048"/>
    </source>
</evidence>
<proteinExistence type="predicted"/>
<feature type="domain" description="Zn(2)-C6 fungal-type" evidence="6">
    <location>
        <begin position="7"/>
        <end position="36"/>
    </location>
</feature>
<organism evidence="7 8">
    <name type="scientific">Cytospora mali</name>
    <name type="common">Apple Valsa canker fungus</name>
    <name type="synonym">Valsa mali</name>
    <dbReference type="NCBI Taxonomy" id="578113"/>
    <lineage>
        <taxon>Eukaryota</taxon>
        <taxon>Fungi</taxon>
        <taxon>Dikarya</taxon>
        <taxon>Ascomycota</taxon>
        <taxon>Pezizomycotina</taxon>
        <taxon>Sordariomycetes</taxon>
        <taxon>Sordariomycetidae</taxon>
        <taxon>Diaporthales</taxon>
        <taxon>Cytosporaceae</taxon>
        <taxon>Cytospora</taxon>
    </lineage>
</organism>
<dbReference type="PROSITE" id="PS00463">
    <property type="entry name" value="ZN2_CY6_FUNGAL_1"/>
    <property type="match status" value="1"/>
</dbReference>